<evidence type="ECO:0000256" key="8">
    <source>
        <dbReference type="ARBA" id="ARBA00033033"/>
    </source>
</evidence>
<evidence type="ECO:0000256" key="5">
    <source>
        <dbReference type="ARBA" id="ARBA00022840"/>
    </source>
</evidence>
<reference evidence="14" key="1">
    <citation type="submission" date="2017-09" db="EMBL/GenBank/DDBJ databases">
        <title>Contemporary evolution of a Lepidopteran species, Heliothis virescens, in response to modern agricultural practices.</title>
        <authorList>
            <person name="Fritz M.L."/>
            <person name="Deyonke A.M."/>
            <person name="Papanicolaou A."/>
            <person name="Micinski S."/>
            <person name="Westbrook J."/>
            <person name="Gould F."/>
        </authorList>
    </citation>
    <scope>NUCLEOTIDE SEQUENCE [LARGE SCALE GENOMIC DNA]</scope>
    <source>
        <strain evidence="14">HvINT-</strain>
        <tissue evidence="14">Whole body</tissue>
    </source>
</reference>
<dbReference type="EMBL" id="NWSH01000056">
    <property type="protein sequence ID" value="PCG80108.1"/>
    <property type="molecule type" value="Genomic_DNA"/>
</dbReference>
<dbReference type="PANTHER" id="PTHR11956">
    <property type="entry name" value="ARGINYL-TRNA SYNTHETASE"/>
    <property type="match status" value="1"/>
</dbReference>
<comment type="caution">
    <text evidence="14">The sequence shown here is derived from an EMBL/GenBank/DDBJ whole genome shotgun (WGS) entry which is preliminary data.</text>
</comment>
<evidence type="ECO:0000256" key="9">
    <source>
        <dbReference type="ARBA" id="ARBA00039495"/>
    </source>
</evidence>
<dbReference type="InterPro" id="IPR009080">
    <property type="entry name" value="tRNAsynth_Ia_anticodon-bd"/>
</dbReference>
<feature type="domain" description="DALR anticodon binding" evidence="13">
    <location>
        <begin position="427"/>
        <end position="542"/>
    </location>
</feature>
<evidence type="ECO:0000256" key="6">
    <source>
        <dbReference type="ARBA" id="ARBA00022917"/>
    </source>
</evidence>
<dbReference type="InterPro" id="IPR001278">
    <property type="entry name" value="Arg-tRNA-ligase"/>
</dbReference>
<sequence>MKPKIMLIDKIIPHNVDRSSIIRNMKNLNISYKHNENKYMVNILSKTGQSYEDTGQNQSRSNDLSFDVEKQTFTQRILESFKSPQPRHEIKPKKIVIDFSSPNIAKPFHAGHLRSTIIGNFIANINTYFDNQVTRLNYLGDWGTQFGLLQYGLKSKNIDVNDLKNDPIRSLYDIYVYANKLASKDENVQNEARRFFSDIEQGRMNLENWKNIRQVTVQELEKVYQRLGIQFDAYHWESDYNGGAIKDLMASLQDKNIIQKDESGKIIAKINNREVTVLKSDNSTLYLSRDIAALLDRYKKFDFDKMLYVVDNAQTDHFAALFEIVKQIDQKCTDGCKHIKFGRLKGMSTRTGNVVFLNDILDEAKKKMHEKQALSKNTRSGAMNEETCDILGTSAVLLNDLKQKRQKDYTFSWDKALQSEGDSAIKLQYLHCRLWSLEQNCGVSLPDVCDPNYIPEEVIGDVIAELAGFENILHRSLEEYEACILVNYLFRLARHVNRMFNEIRVKNVSPDLAAQRLLVFHCARIVLKTGMEILGIRPLNEM</sequence>
<evidence type="ECO:0000259" key="13">
    <source>
        <dbReference type="SMART" id="SM00836"/>
    </source>
</evidence>
<dbReference type="STRING" id="7102.A0A2A4K838"/>
<dbReference type="Pfam" id="PF00750">
    <property type="entry name" value="tRNA-synt_1d"/>
    <property type="match status" value="1"/>
</dbReference>
<proteinExistence type="inferred from homology"/>
<keyword evidence="4 12" id="KW-0547">Nucleotide-binding</keyword>
<dbReference type="GO" id="GO:0032543">
    <property type="term" value="P:mitochondrial translation"/>
    <property type="evidence" value="ECO:0007669"/>
    <property type="project" value="TreeGrafter"/>
</dbReference>
<gene>
    <name evidence="14" type="ORF">B5V51_11133</name>
</gene>
<comment type="function">
    <text evidence="11">Catalyzes the attachment of arginine to tRNA(Arg) in a two-step reaction: arginine is first activated by ATP to form Arg-AMP and then transferred to the acceptor end of tRNA(Arg).</text>
</comment>
<dbReference type="Gene3D" id="3.40.50.620">
    <property type="entry name" value="HUPs"/>
    <property type="match status" value="1"/>
</dbReference>
<protein>
    <recommendedName>
        <fullName evidence="9">Probable arginine--tRNA ligase, mitochondrial</fullName>
        <ecNumber evidence="2">6.1.1.19</ecNumber>
    </recommendedName>
    <alternativeName>
        <fullName evidence="8">Arginyl-tRNA synthetase</fullName>
    </alternativeName>
</protein>
<evidence type="ECO:0000256" key="3">
    <source>
        <dbReference type="ARBA" id="ARBA00022598"/>
    </source>
</evidence>
<organism evidence="14">
    <name type="scientific">Heliothis virescens</name>
    <name type="common">Tobacco budworm moth</name>
    <dbReference type="NCBI Taxonomy" id="7102"/>
    <lineage>
        <taxon>Eukaryota</taxon>
        <taxon>Metazoa</taxon>
        <taxon>Ecdysozoa</taxon>
        <taxon>Arthropoda</taxon>
        <taxon>Hexapoda</taxon>
        <taxon>Insecta</taxon>
        <taxon>Pterygota</taxon>
        <taxon>Neoptera</taxon>
        <taxon>Endopterygota</taxon>
        <taxon>Lepidoptera</taxon>
        <taxon>Glossata</taxon>
        <taxon>Ditrysia</taxon>
        <taxon>Noctuoidea</taxon>
        <taxon>Noctuidae</taxon>
        <taxon>Heliothinae</taxon>
        <taxon>Heliothis</taxon>
    </lineage>
</organism>
<accession>A0A2A4K838</accession>
<dbReference type="AlphaFoldDB" id="A0A2A4K838"/>
<dbReference type="SUPFAM" id="SSF47323">
    <property type="entry name" value="Anticodon-binding domain of a subclass of class I aminoacyl-tRNA synthetases"/>
    <property type="match status" value="1"/>
</dbReference>
<dbReference type="PROSITE" id="PS00178">
    <property type="entry name" value="AA_TRNA_LIGASE_I"/>
    <property type="match status" value="1"/>
</dbReference>
<dbReference type="GO" id="GO:0004814">
    <property type="term" value="F:arginine-tRNA ligase activity"/>
    <property type="evidence" value="ECO:0007669"/>
    <property type="project" value="UniProtKB-EC"/>
</dbReference>
<comment type="similarity">
    <text evidence="1 12">Belongs to the class-I aminoacyl-tRNA synthetase family.</text>
</comment>
<dbReference type="PANTHER" id="PTHR11956:SF11">
    <property type="entry name" value="ARGININE--TRNA LIGASE, MITOCHONDRIAL-RELATED"/>
    <property type="match status" value="1"/>
</dbReference>
<dbReference type="NCBIfam" id="TIGR00456">
    <property type="entry name" value="argS"/>
    <property type="match status" value="1"/>
</dbReference>
<evidence type="ECO:0000256" key="11">
    <source>
        <dbReference type="ARBA" id="ARBA00049595"/>
    </source>
</evidence>
<evidence type="ECO:0000256" key="2">
    <source>
        <dbReference type="ARBA" id="ARBA00012837"/>
    </source>
</evidence>
<dbReference type="GO" id="GO:0006420">
    <property type="term" value="P:arginyl-tRNA aminoacylation"/>
    <property type="evidence" value="ECO:0007669"/>
    <property type="project" value="InterPro"/>
</dbReference>
<comment type="catalytic activity">
    <reaction evidence="10">
        <text>tRNA(Arg) + L-arginine + ATP = L-arginyl-tRNA(Arg) + AMP + diphosphate</text>
        <dbReference type="Rhea" id="RHEA:20301"/>
        <dbReference type="Rhea" id="RHEA-COMP:9658"/>
        <dbReference type="Rhea" id="RHEA-COMP:9673"/>
        <dbReference type="ChEBI" id="CHEBI:30616"/>
        <dbReference type="ChEBI" id="CHEBI:32682"/>
        <dbReference type="ChEBI" id="CHEBI:33019"/>
        <dbReference type="ChEBI" id="CHEBI:78442"/>
        <dbReference type="ChEBI" id="CHEBI:78513"/>
        <dbReference type="ChEBI" id="CHEBI:456215"/>
        <dbReference type="EC" id="6.1.1.19"/>
    </reaction>
</comment>
<keyword evidence="5 12" id="KW-0067">ATP-binding</keyword>
<dbReference type="InterPro" id="IPR014729">
    <property type="entry name" value="Rossmann-like_a/b/a_fold"/>
</dbReference>
<dbReference type="InterPro" id="IPR001412">
    <property type="entry name" value="aa-tRNA-synth_I_CS"/>
</dbReference>
<evidence type="ECO:0000256" key="4">
    <source>
        <dbReference type="ARBA" id="ARBA00022741"/>
    </source>
</evidence>
<evidence type="ECO:0000313" key="14">
    <source>
        <dbReference type="EMBL" id="PCG80108.1"/>
    </source>
</evidence>
<dbReference type="Pfam" id="PF05746">
    <property type="entry name" value="DALR_1"/>
    <property type="match status" value="1"/>
</dbReference>
<dbReference type="PRINTS" id="PR01038">
    <property type="entry name" value="TRNASYNTHARG"/>
</dbReference>
<dbReference type="GO" id="GO:0005739">
    <property type="term" value="C:mitochondrion"/>
    <property type="evidence" value="ECO:0007669"/>
    <property type="project" value="TreeGrafter"/>
</dbReference>
<dbReference type="EC" id="6.1.1.19" evidence="2"/>
<evidence type="ECO:0000256" key="12">
    <source>
        <dbReference type="RuleBase" id="RU363038"/>
    </source>
</evidence>
<keyword evidence="7 12" id="KW-0030">Aminoacyl-tRNA synthetase</keyword>
<evidence type="ECO:0000256" key="7">
    <source>
        <dbReference type="ARBA" id="ARBA00023146"/>
    </source>
</evidence>
<evidence type="ECO:0000256" key="10">
    <source>
        <dbReference type="ARBA" id="ARBA00049339"/>
    </source>
</evidence>
<keyword evidence="6 12" id="KW-0648">Protein biosynthesis</keyword>
<name>A0A2A4K838_HELVI</name>
<dbReference type="GO" id="GO:0005524">
    <property type="term" value="F:ATP binding"/>
    <property type="evidence" value="ECO:0007669"/>
    <property type="project" value="UniProtKB-KW"/>
</dbReference>
<evidence type="ECO:0000256" key="1">
    <source>
        <dbReference type="ARBA" id="ARBA00005594"/>
    </source>
</evidence>
<dbReference type="Gene3D" id="1.10.730.10">
    <property type="entry name" value="Isoleucyl-tRNA Synthetase, Domain 1"/>
    <property type="match status" value="1"/>
</dbReference>
<keyword evidence="3 12" id="KW-0436">Ligase</keyword>
<dbReference type="InterPro" id="IPR035684">
    <property type="entry name" value="ArgRS_core"/>
</dbReference>
<dbReference type="FunFam" id="1.10.730.10:FF:000006">
    <property type="entry name" value="Arginyl-tRNA synthetase 2, mitochondrial"/>
    <property type="match status" value="1"/>
</dbReference>
<dbReference type="FunFam" id="3.40.50.620:FF:000058">
    <property type="entry name" value="Mitochondrial arginyl-tRNA synthetase"/>
    <property type="match status" value="1"/>
</dbReference>
<dbReference type="InterPro" id="IPR008909">
    <property type="entry name" value="DALR_anticod-bd"/>
</dbReference>
<dbReference type="SMART" id="SM00836">
    <property type="entry name" value="DALR_1"/>
    <property type="match status" value="1"/>
</dbReference>
<dbReference type="SUPFAM" id="SSF52374">
    <property type="entry name" value="Nucleotidylyl transferase"/>
    <property type="match status" value="1"/>
</dbReference>